<feature type="domain" description="D-galactarate/Altronate dehydratase C-terminal" evidence="4">
    <location>
        <begin position="137"/>
        <end position="383"/>
    </location>
</feature>
<reference evidence="5" key="2">
    <citation type="submission" date="2023-01" db="EMBL/GenBank/DDBJ databases">
        <title>Draft genome sequence of Maritalea porphyrae strain NBRC 107169.</title>
        <authorList>
            <person name="Sun Q."/>
            <person name="Mori K."/>
        </authorList>
    </citation>
    <scope>NUCLEOTIDE SEQUENCE</scope>
    <source>
        <strain evidence="5">NBRC 107169</strain>
    </source>
</reference>
<evidence type="ECO:0000259" key="3">
    <source>
        <dbReference type="Pfam" id="PF04295"/>
    </source>
</evidence>
<dbReference type="Pfam" id="PF20629">
    <property type="entry name" value="GD_AH_C"/>
    <property type="match status" value="1"/>
</dbReference>
<evidence type="ECO:0000256" key="1">
    <source>
        <dbReference type="ARBA" id="ARBA00010986"/>
    </source>
</evidence>
<evidence type="ECO:0000259" key="4">
    <source>
        <dbReference type="Pfam" id="PF20629"/>
    </source>
</evidence>
<dbReference type="InterPro" id="IPR048332">
    <property type="entry name" value="GD_AH_C"/>
</dbReference>
<comment type="similarity">
    <text evidence="1">Belongs to the UxaA family.</text>
</comment>
<reference evidence="5" key="1">
    <citation type="journal article" date="2014" name="Int. J. Syst. Evol. Microbiol.">
        <title>Complete genome of a new Firmicutes species belonging to the dominant human colonic microbiota ('Ruminococcus bicirculans') reveals two chromosomes and a selective capacity to utilize plant glucans.</title>
        <authorList>
            <consortium name="NISC Comparative Sequencing Program"/>
            <person name="Wegmann U."/>
            <person name="Louis P."/>
            <person name="Goesmann A."/>
            <person name="Henrissat B."/>
            <person name="Duncan S.H."/>
            <person name="Flint H.J."/>
        </authorList>
    </citation>
    <scope>NUCLEOTIDE SEQUENCE</scope>
    <source>
        <strain evidence="5">NBRC 107169</strain>
    </source>
</reference>
<keyword evidence="5" id="KW-0378">Hydrolase</keyword>
<proteinExistence type="inferred from homology"/>
<accession>A0ABQ5USY1</accession>
<dbReference type="Pfam" id="PF04295">
    <property type="entry name" value="GD_AH_second"/>
    <property type="match status" value="1"/>
</dbReference>
<gene>
    <name evidence="5" type="ORF">GCM10007879_26430</name>
</gene>
<keyword evidence="2" id="KW-0456">Lyase</keyword>
<dbReference type="Proteomes" id="UP001161405">
    <property type="component" value="Unassembled WGS sequence"/>
</dbReference>
<dbReference type="PANTHER" id="PTHR30536:SF5">
    <property type="entry name" value="ALTRONATE DEHYDRATASE"/>
    <property type="match status" value="1"/>
</dbReference>
<evidence type="ECO:0000313" key="5">
    <source>
        <dbReference type="EMBL" id="GLQ18394.1"/>
    </source>
</evidence>
<evidence type="ECO:0000256" key="2">
    <source>
        <dbReference type="ARBA" id="ARBA00023239"/>
    </source>
</evidence>
<protein>
    <submittedName>
        <fullName evidence="5">Hydrolase</fullName>
    </submittedName>
</protein>
<name>A0ABQ5USY1_9HYPH</name>
<keyword evidence="6" id="KW-1185">Reference proteome</keyword>
<dbReference type="EMBL" id="BSNI01000002">
    <property type="protein sequence ID" value="GLQ18394.1"/>
    <property type="molecule type" value="Genomic_DNA"/>
</dbReference>
<dbReference type="InterPro" id="IPR007392">
    <property type="entry name" value="GD_AH_second"/>
</dbReference>
<dbReference type="PANTHER" id="PTHR30536">
    <property type="entry name" value="ALTRONATE/GALACTARATE DEHYDRATASE"/>
    <property type="match status" value="1"/>
</dbReference>
<comment type="caution">
    <text evidence="5">The sequence shown here is derived from an EMBL/GenBank/DDBJ whole genome shotgun (WGS) entry which is preliminary data.</text>
</comment>
<feature type="domain" description="D-galactarate/Altronate dehydratase second" evidence="3">
    <location>
        <begin position="3"/>
        <end position="124"/>
    </location>
</feature>
<sequence length="396" mass="42240">MNGYLRSDGRKGIRNVTLVVYLVECAHHVARQIAQKFTPQHVQVVGFPGCYPNEYAQSMMEKLCTHPNVGAILIVSLGCEGFNKLRLKDVIAQSDRPVDVLTIQGEGGTRSTVQKGIDWVQKTKKRLDETPIVAMDVSELVVGTICGGSDGTSGLTANPAIGRAFDKLVEQDATCIFEETGELIGCETHMAQRAITPELGEELTKSVEKAARYYETLGYPSFAPGNADGGLSTIEEKSMGAYAKSGKSKISGLLKPGDLAPAGGLYLLDVVPDGEVRFGFPNIVDNAEIVELIACGAHVILFATGRGSVVGSAISPVIKVCANPLTYSRLSEDMDVNAGRILDGDGSLDEVGDEIFDLVGKVGRGQMTCSEELGHTEFVLTYKSFEPIGPACLPHA</sequence>
<dbReference type="GO" id="GO:0016787">
    <property type="term" value="F:hydrolase activity"/>
    <property type="evidence" value="ECO:0007669"/>
    <property type="project" value="UniProtKB-KW"/>
</dbReference>
<evidence type="ECO:0000313" key="6">
    <source>
        <dbReference type="Proteomes" id="UP001161405"/>
    </source>
</evidence>
<dbReference type="InterPro" id="IPR052172">
    <property type="entry name" value="UxaA_altronate/galactarate_dh"/>
</dbReference>
<organism evidence="5 6">
    <name type="scientific">Maritalea porphyrae</name>
    <dbReference type="NCBI Taxonomy" id="880732"/>
    <lineage>
        <taxon>Bacteria</taxon>
        <taxon>Pseudomonadati</taxon>
        <taxon>Pseudomonadota</taxon>
        <taxon>Alphaproteobacteria</taxon>
        <taxon>Hyphomicrobiales</taxon>
        <taxon>Devosiaceae</taxon>
        <taxon>Maritalea</taxon>
    </lineage>
</organism>
<dbReference type="RefSeq" id="WP_284365306.1">
    <property type="nucleotide sequence ID" value="NZ_BSNI01000002.1"/>
</dbReference>